<evidence type="ECO:0000313" key="1">
    <source>
        <dbReference type="EMBL" id="PSR23317.1"/>
    </source>
</evidence>
<proteinExistence type="predicted"/>
<protein>
    <submittedName>
        <fullName evidence="1">Uncharacterized protein</fullName>
    </submittedName>
</protein>
<organism evidence="1 2">
    <name type="scientific">Sulfobacillus benefaciens</name>
    <dbReference type="NCBI Taxonomy" id="453960"/>
    <lineage>
        <taxon>Bacteria</taxon>
        <taxon>Bacillati</taxon>
        <taxon>Bacillota</taxon>
        <taxon>Clostridia</taxon>
        <taxon>Eubacteriales</taxon>
        <taxon>Clostridiales Family XVII. Incertae Sedis</taxon>
        <taxon>Sulfobacillus</taxon>
    </lineage>
</organism>
<name>A0A2T2WM55_9FIRM</name>
<sequence>MNPIPPDRVVGTTPSPPFPHEFWWGKGVKSQKGKARHLSRGLDIVSIKTTQDKGKVPSHPRQCRGENRITMRKIPRLIRVMEWGHRVGLPVGE</sequence>
<dbReference type="AlphaFoldDB" id="A0A2T2WM55"/>
<accession>A0A2T2WM55</accession>
<gene>
    <name evidence="1" type="ORF">C7B43_20200</name>
</gene>
<reference evidence="1 2" key="1">
    <citation type="journal article" date="2014" name="BMC Genomics">
        <title>Comparison of environmental and isolate Sulfobacillus genomes reveals diverse carbon, sulfur, nitrogen, and hydrogen metabolisms.</title>
        <authorList>
            <person name="Justice N.B."/>
            <person name="Norman A."/>
            <person name="Brown C.T."/>
            <person name="Singh A."/>
            <person name="Thomas B.C."/>
            <person name="Banfield J.F."/>
        </authorList>
    </citation>
    <scope>NUCLEOTIDE SEQUENCE [LARGE SCALE GENOMIC DNA]</scope>
    <source>
        <strain evidence="1">AMDSBA1</strain>
    </source>
</reference>
<comment type="caution">
    <text evidence="1">The sequence shown here is derived from an EMBL/GenBank/DDBJ whole genome shotgun (WGS) entry which is preliminary data.</text>
</comment>
<evidence type="ECO:0000313" key="2">
    <source>
        <dbReference type="Proteomes" id="UP000242699"/>
    </source>
</evidence>
<dbReference type="EMBL" id="PXYT01000095">
    <property type="protein sequence ID" value="PSR23317.1"/>
    <property type="molecule type" value="Genomic_DNA"/>
</dbReference>
<dbReference type="Proteomes" id="UP000242699">
    <property type="component" value="Unassembled WGS sequence"/>
</dbReference>